<dbReference type="EMBL" id="CADCWH010000311">
    <property type="protein sequence ID" value="CAA9564760.1"/>
    <property type="molecule type" value="Genomic_DNA"/>
</dbReference>
<comment type="subcellular location">
    <subcellularLocation>
        <location evidence="1">Cell membrane</location>
        <topology evidence="1">Multi-pass membrane protein</topology>
    </subcellularLocation>
</comment>
<reference evidence="10" key="1">
    <citation type="submission" date="2020-02" db="EMBL/GenBank/DDBJ databases">
        <authorList>
            <person name="Meier V. D."/>
        </authorList>
    </citation>
    <scope>NUCLEOTIDE SEQUENCE</scope>
    <source>
        <strain evidence="10">AVDCRST_MAG70</strain>
    </source>
</reference>
<dbReference type="PANTHER" id="PTHR21716:SF53">
    <property type="entry name" value="PERMEASE PERM-RELATED"/>
    <property type="match status" value="1"/>
</dbReference>
<feature type="region of interest" description="Disordered" evidence="8">
    <location>
        <begin position="364"/>
        <end position="417"/>
    </location>
</feature>
<feature type="transmembrane region" description="Helical" evidence="9">
    <location>
        <begin position="147"/>
        <end position="171"/>
    </location>
</feature>
<name>A0A6J4V0T7_9BACT</name>
<protein>
    <recommendedName>
        <fullName evidence="11">AI-2E family transporter</fullName>
    </recommendedName>
</protein>
<organism evidence="10">
    <name type="scientific">uncultured Thermomicrobiales bacterium</name>
    <dbReference type="NCBI Taxonomy" id="1645740"/>
    <lineage>
        <taxon>Bacteria</taxon>
        <taxon>Pseudomonadati</taxon>
        <taxon>Thermomicrobiota</taxon>
        <taxon>Thermomicrobia</taxon>
        <taxon>Thermomicrobiales</taxon>
        <taxon>environmental samples</taxon>
    </lineage>
</organism>
<feature type="transmembrane region" description="Helical" evidence="9">
    <location>
        <begin position="274"/>
        <end position="293"/>
    </location>
</feature>
<feature type="transmembrane region" description="Helical" evidence="9">
    <location>
        <begin position="65"/>
        <end position="85"/>
    </location>
</feature>
<dbReference type="InterPro" id="IPR002549">
    <property type="entry name" value="AI-2E-like"/>
</dbReference>
<dbReference type="AlphaFoldDB" id="A0A6J4V0T7"/>
<keyword evidence="3" id="KW-0813">Transport</keyword>
<feature type="transmembrane region" description="Helical" evidence="9">
    <location>
        <begin position="238"/>
        <end position="267"/>
    </location>
</feature>
<sequence length="417" mass="43876">MQQRPISPARVMVNTAAVLFVLGLGWLLIQIRSIILLLILGIVLAAAIEPLVYRLRRRGLSRGQAIMSVYVALIALVSLGIYLIFPPLIRQAGDLFNSVPALIRDLEDQARASDNQFIRTSGRRTIDQLGDAIDDFQRNPPIETTTALGFITSAVGIFFTLITVMIVAFYWMTEKAIIKRVVLGLFPLDRRDRAHVLWDTIEAKIGGWTRGQLVLCGTIGLISAVAYSPYVIDVQFWLALGIFAGLTELIPFIGPFLGGGAAAVIALTSSPEKALIVVLFVVVLQQLEGAFLVPRVMRNAVGLTPLTVVLAVLIGSALGGPVGAILGIPVAAAVQVLLQNILYGSNDDPLARDAGASLAASITGGTSDVPSSPGGRPGASVAVHGGSPRAVTSRPATSPATALADPAPPTPEHGPAS</sequence>
<evidence type="ECO:0000256" key="9">
    <source>
        <dbReference type="SAM" id="Phobius"/>
    </source>
</evidence>
<feature type="compositionally biased region" description="Pro residues" evidence="8">
    <location>
        <begin position="406"/>
        <end position="417"/>
    </location>
</feature>
<comment type="similarity">
    <text evidence="2">Belongs to the autoinducer-2 exporter (AI-2E) (TC 2.A.86) family.</text>
</comment>
<dbReference type="GO" id="GO:0005886">
    <property type="term" value="C:plasma membrane"/>
    <property type="evidence" value="ECO:0007669"/>
    <property type="project" value="UniProtKB-SubCell"/>
</dbReference>
<feature type="transmembrane region" description="Helical" evidence="9">
    <location>
        <begin position="12"/>
        <end position="29"/>
    </location>
</feature>
<evidence type="ECO:0000256" key="5">
    <source>
        <dbReference type="ARBA" id="ARBA00022692"/>
    </source>
</evidence>
<proteinExistence type="inferred from homology"/>
<dbReference type="Pfam" id="PF01594">
    <property type="entry name" value="AI-2E_transport"/>
    <property type="match status" value="1"/>
</dbReference>
<evidence type="ECO:0000256" key="6">
    <source>
        <dbReference type="ARBA" id="ARBA00022989"/>
    </source>
</evidence>
<feature type="transmembrane region" description="Helical" evidence="9">
    <location>
        <begin position="305"/>
        <end position="338"/>
    </location>
</feature>
<evidence type="ECO:0000313" key="10">
    <source>
        <dbReference type="EMBL" id="CAA9564760.1"/>
    </source>
</evidence>
<dbReference type="PANTHER" id="PTHR21716">
    <property type="entry name" value="TRANSMEMBRANE PROTEIN"/>
    <property type="match status" value="1"/>
</dbReference>
<feature type="compositionally biased region" description="Low complexity" evidence="8">
    <location>
        <begin position="395"/>
        <end position="405"/>
    </location>
</feature>
<feature type="transmembrane region" description="Helical" evidence="9">
    <location>
        <begin position="35"/>
        <end position="53"/>
    </location>
</feature>
<evidence type="ECO:0000256" key="1">
    <source>
        <dbReference type="ARBA" id="ARBA00004651"/>
    </source>
</evidence>
<keyword evidence="7 9" id="KW-0472">Membrane</keyword>
<evidence type="ECO:0000256" key="2">
    <source>
        <dbReference type="ARBA" id="ARBA00009773"/>
    </source>
</evidence>
<accession>A0A6J4V0T7</accession>
<feature type="transmembrane region" description="Helical" evidence="9">
    <location>
        <begin position="213"/>
        <end position="232"/>
    </location>
</feature>
<gene>
    <name evidence="10" type="ORF">AVDCRST_MAG70-1945</name>
</gene>
<dbReference type="GO" id="GO:0055085">
    <property type="term" value="P:transmembrane transport"/>
    <property type="evidence" value="ECO:0007669"/>
    <property type="project" value="TreeGrafter"/>
</dbReference>
<keyword evidence="5 9" id="KW-0812">Transmembrane</keyword>
<keyword evidence="6 9" id="KW-1133">Transmembrane helix</keyword>
<evidence type="ECO:0000256" key="3">
    <source>
        <dbReference type="ARBA" id="ARBA00022448"/>
    </source>
</evidence>
<keyword evidence="4" id="KW-1003">Cell membrane</keyword>
<evidence type="ECO:0008006" key="11">
    <source>
        <dbReference type="Google" id="ProtNLM"/>
    </source>
</evidence>
<evidence type="ECO:0000256" key="4">
    <source>
        <dbReference type="ARBA" id="ARBA00022475"/>
    </source>
</evidence>
<evidence type="ECO:0000256" key="7">
    <source>
        <dbReference type="ARBA" id="ARBA00023136"/>
    </source>
</evidence>
<evidence type="ECO:0000256" key="8">
    <source>
        <dbReference type="SAM" id="MobiDB-lite"/>
    </source>
</evidence>